<name>A0AAW6F9D8_PARDI</name>
<feature type="compositionally biased region" description="Basic residues" evidence="1">
    <location>
        <begin position="294"/>
        <end position="306"/>
    </location>
</feature>
<evidence type="ECO:0000313" key="3">
    <source>
        <dbReference type="EMBL" id="MDB9139773.1"/>
    </source>
</evidence>
<dbReference type="Proteomes" id="UP001211522">
    <property type="component" value="Unassembled WGS sequence"/>
</dbReference>
<evidence type="ECO:0000313" key="4">
    <source>
        <dbReference type="Proteomes" id="UP001211522"/>
    </source>
</evidence>
<feature type="region of interest" description="Disordered" evidence="1">
    <location>
        <begin position="274"/>
        <end position="306"/>
    </location>
</feature>
<comment type="caution">
    <text evidence="3">The sequence shown here is derived from an EMBL/GenBank/DDBJ whole genome shotgun (WGS) entry which is preliminary data.</text>
</comment>
<organism evidence="3 4">
    <name type="scientific">Parabacteroides distasonis</name>
    <dbReference type="NCBI Taxonomy" id="823"/>
    <lineage>
        <taxon>Bacteria</taxon>
        <taxon>Pseudomonadati</taxon>
        <taxon>Bacteroidota</taxon>
        <taxon>Bacteroidia</taxon>
        <taxon>Bacteroidales</taxon>
        <taxon>Tannerellaceae</taxon>
        <taxon>Parabacteroides</taxon>
    </lineage>
</organism>
<proteinExistence type="predicted"/>
<sequence>MIGKIKKGRSFGGCIRYVTQKDDAKIIASEGVLLGTAEEMARSFRWQCLLNPDVAKPVGHIALSFKPEDAPRLTDAFMARLAGEYLELMGIRNTQFIVVRHHGTDNPHCHIVFNRVDFDGKVISDSNDFRRNEKVTKMLKDKYSLTYSEGKQAVKTEKLHASERVKYEIYRAVKEALRSADTWKEFQNKLLKMGVEMEFKYKGNTNEVQGIRFIKDNQSFKGSEIDRSFSWSRLDTALERNHAVAQENDVSRMQPWHEQNHGFAIGNLIEVTGTGSRFMPPAAPSEDEREAERLRRKKKRKRGRSL</sequence>
<gene>
    <name evidence="3" type="ORF">PN612_14875</name>
</gene>
<accession>A0AAW6F9D8</accession>
<dbReference type="InterPro" id="IPR005094">
    <property type="entry name" value="Endonuclease_MobA/VirD2"/>
</dbReference>
<evidence type="ECO:0000256" key="1">
    <source>
        <dbReference type="SAM" id="MobiDB-lite"/>
    </source>
</evidence>
<dbReference type="AlphaFoldDB" id="A0AAW6F9D8"/>
<protein>
    <submittedName>
        <fullName evidence="3">Relaxase/mobilization nuclease domain-containing protein</fullName>
    </submittedName>
</protein>
<feature type="domain" description="MobA/VirD2-like nuclease" evidence="2">
    <location>
        <begin position="17"/>
        <end position="145"/>
    </location>
</feature>
<evidence type="ECO:0000259" key="2">
    <source>
        <dbReference type="Pfam" id="PF03432"/>
    </source>
</evidence>
<dbReference type="RefSeq" id="WP_259012320.1">
    <property type="nucleotide sequence ID" value="NZ_JANUTI010000002.1"/>
</dbReference>
<dbReference type="Pfam" id="PF03432">
    <property type="entry name" value="Relaxase"/>
    <property type="match status" value="1"/>
</dbReference>
<dbReference type="EMBL" id="JAQMPX010000109">
    <property type="protein sequence ID" value="MDB9139773.1"/>
    <property type="molecule type" value="Genomic_DNA"/>
</dbReference>
<reference evidence="3" key="1">
    <citation type="submission" date="2023-01" db="EMBL/GenBank/DDBJ databases">
        <title>Human gut microbiome strain richness.</title>
        <authorList>
            <person name="Chen-Liaw A."/>
        </authorList>
    </citation>
    <scope>NUCLEOTIDE SEQUENCE</scope>
    <source>
        <strain evidence="3">D35st1_E5_D35t1_190705</strain>
    </source>
</reference>